<sequence length="60" mass="6788">MSSKIKQNWDNASWTGSRRAMLRQALKLTVRERLQALEGLCETAQKLASIKTTNNKKPAD</sequence>
<gene>
    <name evidence="1" type="ORF">MNBD_GAMMA09-2102</name>
</gene>
<dbReference type="AlphaFoldDB" id="A0A3B0XPE9"/>
<organism evidence="1">
    <name type="scientific">hydrothermal vent metagenome</name>
    <dbReference type="NCBI Taxonomy" id="652676"/>
    <lineage>
        <taxon>unclassified sequences</taxon>
        <taxon>metagenomes</taxon>
        <taxon>ecological metagenomes</taxon>
    </lineage>
</organism>
<name>A0A3B0XPE9_9ZZZZ</name>
<evidence type="ECO:0000313" key="1">
    <source>
        <dbReference type="EMBL" id="VAW69421.1"/>
    </source>
</evidence>
<proteinExistence type="predicted"/>
<protein>
    <submittedName>
        <fullName evidence="1">Uncharacterized protein</fullName>
    </submittedName>
</protein>
<accession>A0A3B0XPE9</accession>
<reference evidence="1" key="1">
    <citation type="submission" date="2018-06" db="EMBL/GenBank/DDBJ databases">
        <authorList>
            <person name="Zhirakovskaya E."/>
        </authorList>
    </citation>
    <scope>NUCLEOTIDE SEQUENCE</scope>
</reference>
<dbReference type="EMBL" id="UOFI01000158">
    <property type="protein sequence ID" value="VAW69421.1"/>
    <property type="molecule type" value="Genomic_DNA"/>
</dbReference>